<keyword evidence="2 4" id="KW-0863">Zinc-finger</keyword>
<feature type="compositionally biased region" description="Polar residues" evidence="5">
    <location>
        <begin position="300"/>
        <end position="309"/>
    </location>
</feature>
<dbReference type="PRINTS" id="PR00405">
    <property type="entry name" value="REVINTRACTNG"/>
</dbReference>
<feature type="region of interest" description="Disordered" evidence="5">
    <location>
        <begin position="264"/>
        <end position="317"/>
    </location>
</feature>
<dbReference type="CDD" id="cd08838">
    <property type="entry name" value="ArfGap_AGFG"/>
    <property type="match status" value="1"/>
</dbReference>
<dbReference type="InterPro" id="IPR037278">
    <property type="entry name" value="ARFGAP/RecO"/>
</dbReference>
<dbReference type="AlphaFoldDB" id="A0AAD3SIB6"/>
<feature type="region of interest" description="Disordered" evidence="5">
    <location>
        <begin position="625"/>
        <end position="672"/>
    </location>
</feature>
<gene>
    <name evidence="7" type="ORF">Nepgr_013709</name>
</gene>
<evidence type="ECO:0000256" key="4">
    <source>
        <dbReference type="PROSITE-ProRule" id="PRU00288"/>
    </source>
</evidence>
<protein>
    <recommendedName>
        <fullName evidence="6">Arf-GAP domain-containing protein</fullName>
    </recommendedName>
</protein>
<evidence type="ECO:0000256" key="2">
    <source>
        <dbReference type="ARBA" id="ARBA00022771"/>
    </source>
</evidence>
<dbReference type="FunFam" id="1.10.220.150:FF:000005">
    <property type="entry name" value="Arf-GAP domain and FG repeat-containing protein 1"/>
    <property type="match status" value="1"/>
</dbReference>
<feature type="domain" description="Arf-GAP" evidence="6">
    <location>
        <begin position="12"/>
        <end position="130"/>
    </location>
</feature>
<dbReference type="PANTHER" id="PTHR46085:SF16">
    <property type="entry name" value="ARFGAP_RECO-LIKE ZINC FINGER DOMAIN-CONTAINING PROTEIN"/>
    <property type="match status" value="1"/>
</dbReference>
<accession>A0AAD3SIB6</accession>
<dbReference type="InterPro" id="IPR001164">
    <property type="entry name" value="ArfGAP_dom"/>
</dbReference>
<dbReference type="EMBL" id="BSYO01000011">
    <property type="protein sequence ID" value="GMH11868.1"/>
    <property type="molecule type" value="Genomic_DNA"/>
</dbReference>
<evidence type="ECO:0000259" key="6">
    <source>
        <dbReference type="PROSITE" id="PS50115"/>
    </source>
</evidence>
<dbReference type="Pfam" id="PF01412">
    <property type="entry name" value="ArfGap"/>
    <property type="match status" value="1"/>
</dbReference>
<dbReference type="GO" id="GO:0005096">
    <property type="term" value="F:GTPase activator activity"/>
    <property type="evidence" value="ECO:0007669"/>
    <property type="project" value="InterPro"/>
</dbReference>
<dbReference type="PROSITE" id="PS50115">
    <property type="entry name" value="ARFGAP"/>
    <property type="match status" value="1"/>
</dbReference>
<dbReference type="SMART" id="SM00105">
    <property type="entry name" value="ArfGap"/>
    <property type="match status" value="1"/>
</dbReference>
<proteinExistence type="predicted"/>
<evidence type="ECO:0000256" key="5">
    <source>
        <dbReference type="SAM" id="MobiDB-lite"/>
    </source>
</evidence>
<feature type="region of interest" description="Disordered" evidence="5">
    <location>
        <begin position="387"/>
        <end position="417"/>
    </location>
</feature>
<dbReference type="Proteomes" id="UP001279734">
    <property type="component" value="Unassembled WGS sequence"/>
</dbReference>
<evidence type="ECO:0000313" key="8">
    <source>
        <dbReference type="Proteomes" id="UP001279734"/>
    </source>
</evidence>
<dbReference type="InterPro" id="IPR038508">
    <property type="entry name" value="ArfGAP_dom_sf"/>
</dbReference>
<dbReference type="SUPFAM" id="SSF57863">
    <property type="entry name" value="ArfGap/RecO-like zinc finger"/>
    <property type="match status" value="1"/>
</dbReference>
<dbReference type="PANTHER" id="PTHR46085">
    <property type="entry name" value="ARFGAP/RECO-RELATED"/>
    <property type="match status" value="1"/>
</dbReference>
<organism evidence="7 8">
    <name type="scientific">Nepenthes gracilis</name>
    <name type="common">Slender pitcher plant</name>
    <dbReference type="NCBI Taxonomy" id="150966"/>
    <lineage>
        <taxon>Eukaryota</taxon>
        <taxon>Viridiplantae</taxon>
        <taxon>Streptophyta</taxon>
        <taxon>Embryophyta</taxon>
        <taxon>Tracheophyta</taxon>
        <taxon>Spermatophyta</taxon>
        <taxon>Magnoliopsida</taxon>
        <taxon>eudicotyledons</taxon>
        <taxon>Gunneridae</taxon>
        <taxon>Pentapetalae</taxon>
        <taxon>Caryophyllales</taxon>
        <taxon>Nepenthaceae</taxon>
        <taxon>Nepenthes</taxon>
    </lineage>
</organism>
<dbReference type="Gene3D" id="1.10.220.150">
    <property type="entry name" value="Arf GTPase activating protein"/>
    <property type="match status" value="1"/>
</dbReference>
<evidence type="ECO:0000256" key="1">
    <source>
        <dbReference type="ARBA" id="ARBA00022723"/>
    </source>
</evidence>
<reference evidence="7" key="1">
    <citation type="submission" date="2023-05" db="EMBL/GenBank/DDBJ databases">
        <title>Nepenthes gracilis genome sequencing.</title>
        <authorList>
            <person name="Fukushima K."/>
        </authorList>
    </citation>
    <scope>NUCLEOTIDE SEQUENCE</scope>
    <source>
        <strain evidence="7">SING2019-196</strain>
    </source>
</reference>
<keyword evidence="1" id="KW-0479">Metal-binding</keyword>
<evidence type="ECO:0000256" key="3">
    <source>
        <dbReference type="ARBA" id="ARBA00022833"/>
    </source>
</evidence>
<feature type="region of interest" description="Disordered" evidence="5">
    <location>
        <begin position="330"/>
        <end position="368"/>
    </location>
</feature>
<dbReference type="InterPro" id="IPR044820">
    <property type="entry name" value="AGD14-like"/>
</dbReference>
<keyword evidence="8" id="KW-1185">Reference proteome</keyword>
<feature type="compositionally biased region" description="Polar residues" evidence="5">
    <location>
        <begin position="335"/>
        <end position="348"/>
    </location>
</feature>
<dbReference type="GO" id="GO:0008270">
    <property type="term" value="F:zinc ion binding"/>
    <property type="evidence" value="ECO:0007669"/>
    <property type="project" value="UniProtKB-KW"/>
</dbReference>
<sequence>MVGKSKEDGKIEKVLRGLLKLPENRRCINCNSLGPQYVCTTFWTFVCTNCSGAHREFTHRVKSVSMATFSVEEVNALQAGGNERAQQIYFKTWDPACHIFPDSSNIHGLRDFIKHVYVDRRFTGETPPDKLPRLRLSDKEYNEHRDINTISERYSSRGRKVDRNIRNSYNEANSPSYFKETSRSGVFKKGNPRFDKVDDRSLDYDPAVLRRSATQMFTTEDIKPRRESPVPQKDRNVPCLPPVHPMRELLGENAPALRVVNQTKSGERTTAGGSAHMQAGEYSQSSNQIADAAANPQRVAISSSQTSGDENAEKHSCGNSESLIDFATEPAPSDASVQRNTQQMSASLESGKLASSEPSKKEMDSNLPNRNTLEFLMFELSNTAGVPAGNQPGAISREDTPAAAPLGNVPSLPTSGDREQFSTMQQLQLSTISIPESSSPAQKTTGFSGLANSQPAALSLEANTQESLCYSAVLSSLSAGGPVQDTNISVRTQPSLIESNSTGRKALPADLFTSPYQSGPTSFPGWQTDLHYNMGYNMQYHPASMQAPAFLNAAKPRNPFDFNDEITQGYNNTFPSLASWQGAFPHLAAPAAILNSSFVPHPSGAFEPDCVVHIWRQHSHGNMLHSRPQGQGGFGSNGERFGSSDSNQQPAYGYLPPTNPSSFPTRGGNPFG</sequence>
<keyword evidence="3" id="KW-0862">Zinc</keyword>
<comment type="caution">
    <text evidence="7">The sequence shown here is derived from an EMBL/GenBank/DDBJ whole genome shotgun (WGS) entry which is preliminary data.</text>
</comment>
<evidence type="ECO:0000313" key="7">
    <source>
        <dbReference type="EMBL" id="GMH11868.1"/>
    </source>
</evidence>
<name>A0AAD3SIB6_NEPGR</name>